<dbReference type="Gene3D" id="1.10.1220.10">
    <property type="entry name" value="Met repressor-like"/>
    <property type="match status" value="1"/>
</dbReference>
<dbReference type="Proteomes" id="UP001235094">
    <property type="component" value="Unassembled WGS sequence"/>
</dbReference>
<reference evidence="1 2" key="1">
    <citation type="submission" date="2023-07" db="EMBL/GenBank/DDBJ databases">
        <title>Genomic Encyclopedia of Type Strains, Phase IV (KMG-IV): sequencing the most valuable type-strain genomes for metagenomic binning, comparative biology and taxonomic classification.</title>
        <authorList>
            <person name="Goeker M."/>
        </authorList>
    </citation>
    <scope>NUCLEOTIDE SEQUENCE [LARGE SCALE GENOMIC DNA]</scope>
    <source>
        <strain evidence="1 2">DSM 15561</strain>
    </source>
</reference>
<proteinExistence type="predicted"/>
<protein>
    <recommendedName>
        <fullName evidence="3">Arc family DNA-binding protein</fullName>
    </recommendedName>
</protein>
<sequence>MRIRLPPGFKAFIETQASRNGSSQNSEIVRCIRERMDCLESGAMVARPPGENILFRDTPPTRTT</sequence>
<gene>
    <name evidence="1" type="ORF">QOZ99_003621</name>
</gene>
<evidence type="ECO:0000313" key="1">
    <source>
        <dbReference type="EMBL" id="MDQ0512709.1"/>
    </source>
</evidence>
<evidence type="ECO:0000313" key="2">
    <source>
        <dbReference type="Proteomes" id="UP001235094"/>
    </source>
</evidence>
<name>A0ABU0LVL4_9HYPH</name>
<organism evidence="1 2">
    <name type="scientific">Ancylobacter amanitiformis</name>
    <dbReference type="NCBI Taxonomy" id="217069"/>
    <lineage>
        <taxon>Bacteria</taxon>
        <taxon>Pseudomonadati</taxon>
        <taxon>Pseudomonadota</taxon>
        <taxon>Alphaproteobacteria</taxon>
        <taxon>Hyphomicrobiales</taxon>
        <taxon>Xanthobacteraceae</taxon>
        <taxon>Ancylobacter</taxon>
    </lineage>
</organism>
<evidence type="ECO:0008006" key="3">
    <source>
        <dbReference type="Google" id="ProtNLM"/>
    </source>
</evidence>
<dbReference type="InterPro" id="IPR013321">
    <property type="entry name" value="Arc_rbn_hlx_hlx"/>
</dbReference>
<dbReference type="SUPFAM" id="SSF47598">
    <property type="entry name" value="Ribbon-helix-helix"/>
    <property type="match status" value="1"/>
</dbReference>
<dbReference type="EMBL" id="JAUSVR010000015">
    <property type="protein sequence ID" value="MDQ0512709.1"/>
    <property type="molecule type" value="Genomic_DNA"/>
</dbReference>
<comment type="caution">
    <text evidence="1">The sequence shown here is derived from an EMBL/GenBank/DDBJ whole genome shotgun (WGS) entry which is preliminary data.</text>
</comment>
<dbReference type="InterPro" id="IPR010985">
    <property type="entry name" value="Ribbon_hlx_hlx"/>
</dbReference>
<accession>A0ABU0LVL4</accession>
<keyword evidence="2" id="KW-1185">Reference proteome</keyword>